<evidence type="ECO:0000259" key="4">
    <source>
        <dbReference type="PROSITE" id="PS51858"/>
    </source>
</evidence>
<dbReference type="WBParaSite" id="nRc.2.0.1.t24833-RA">
    <property type="protein sequence ID" value="nRc.2.0.1.t24833-RA"/>
    <property type="gene ID" value="nRc.2.0.1.g24833"/>
</dbReference>
<dbReference type="PANTHER" id="PTHR12378">
    <property type="entry name" value="DESUMOYLATING ISOPEPTIDASE"/>
    <property type="match status" value="1"/>
</dbReference>
<dbReference type="Gene3D" id="3.90.1720.30">
    <property type="entry name" value="PPPDE domains"/>
    <property type="match status" value="1"/>
</dbReference>
<dbReference type="GO" id="GO:0016579">
    <property type="term" value="P:protein deubiquitination"/>
    <property type="evidence" value="ECO:0007669"/>
    <property type="project" value="TreeGrafter"/>
</dbReference>
<dbReference type="AlphaFoldDB" id="A0A915JGL6"/>
<evidence type="ECO:0000256" key="1">
    <source>
        <dbReference type="ARBA" id="ARBA00008140"/>
    </source>
</evidence>
<proteinExistence type="inferred from homology"/>
<accession>A0A915JGL6</accession>
<keyword evidence="3" id="KW-0378">Hydrolase</keyword>
<organism evidence="5 6">
    <name type="scientific">Romanomermis culicivorax</name>
    <name type="common">Nematode worm</name>
    <dbReference type="NCBI Taxonomy" id="13658"/>
    <lineage>
        <taxon>Eukaryota</taxon>
        <taxon>Metazoa</taxon>
        <taxon>Ecdysozoa</taxon>
        <taxon>Nematoda</taxon>
        <taxon>Enoplea</taxon>
        <taxon>Dorylaimia</taxon>
        <taxon>Mermithida</taxon>
        <taxon>Mermithoidea</taxon>
        <taxon>Mermithidae</taxon>
        <taxon>Romanomermis</taxon>
    </lineage>
</organism>
<keyword evidence="5" id="KW-1185">Reference proteome</keyword>
<evidence type="ECO:0000313" key="6">
    <source>
        <dbReference type="WBParaSite" id="nRc.2.0.1.t24833-RA"/>
    </source>
</evidence>
<dbReference type="PANTHER" id="PTHR12378:SF80">
    <property type="entry name" value="IP06716P-RELATED"/>
    <property type="match status" value="1"/>
</dbReference>
<dbReference type="Proteomes" id="UP000887565">
    <property type="component" value="Unplaced"/>
</dbReference>
<comment type="similarity">
    <text evidence="1">Belongs to the DeSI family.</text>
</comment>
<sequence length="253" mass="28691">MAQEPVILNIYDMYWVNGYLANMGLGIYHSGVEVYASEYSYGGHPLTCSGIFKTDPRDAEELGDNFKFRESIILGTTDFTHEEIEKLILHSGEEFRGDKYHLMNKNCNHFSSFIAKILCGKDIPKWINRLAFISTCVPFLERMLPKEWLTPVALQQSLTEQQRRRSNSSLLSLPSSSLNRSAVMNMPANNGRFSQIFNNDDADPLVAATYQAVQFSPYFSGQKYAVPMTTILLAIELENAWDCPMASHMAEDF</sequence>
<dbReference type="InterPro" id="IPR042266">
    <property type="entry name" value="PPPDE_sf"/>
</dbReference>
<reference evidence="6" key="1">
    <citation type="submission" date="2022-11" db="UniProtKB">
        <authorList>
            <consortium name="WormBaseParasite"/>
        </authorList>
    </citation>
    <scope>IDENTIFICATION</scope>
</reference>
<dbReference type="SMART" id="SM01179">
    <property type="entry name" value="DUF862"/>
    <property type="match status" value="1"/>
</dbReference>
<keyword evidence="2" id="KW-0645">Protease</keyword>
<dbReference type="PROSITE" id="PS51858">
    <property type="entry name" value="PPPDE"/>
    <property type="match status" value="1"/>
</dbReference>
<dbReference type="Pfam" id="PF05903">
    <property type="entry name" value="Peptidase_C97"/>
    <property type="match status" value="1"/>
</dbReference>
<evidence type="ECO:0000313" key="5">
    <source>
        <dbReference type="Proteomes" id="UP000887565"/>
    </source>
</evidence>
<dbReference type="OMA" id="VYWTKPG"/>
<evidence type="ECO:0000256" key="2">
    <source>
        <dbReference type="ARBA" id="ARBA00022670"/>
    </source>
</evidence>
<name>A0A915JGL6_ROMCU</name>
<protein>
    <submittedName>
        <fullName evidence="6">PPPDE domain-containing protein</fullName>
    </submittedName>
</protein>
<dbReference type="GO" id="GO:0006508">
    <property type="term" value="P:proteolysis"/>
    <property type="evidence" value="ECO:0007669"/>
    <property type="project" value="UniProtKB-KW"/>
</dbReference>
<dbReference type="InterPro" id="IPR008580">
    <property type="entry name" value="PPPDE_dom"/>
</dbReference>
<feature type="domain" description="PPPDE" evidence="4">
    <location>
        <begin position="4"/>
        <end position="148"/>
    </location>
</feature>
<dbReference type="GO" id="GO:0101005">
    <property type="term" value="F:deubiquitinase activity"/>
    <property type="evidence" value="ECO:0007669"/>
    <property type="project" value="TreeGrafter"/>
</dbReference>
<evidence type="ECO:0000256" key="3">
    <source>
        <dbReference type="ARBA" id="ARBA00022801"/>
    </source>
</evidence>